<evidence type="ECO:0000256" key="7">
    <source>
        <dbReference type="ARBA" id="ARBA00023002"/>
    </source>
</evidence>
<dbReference type="GO" id="GO:0005886">
    <property type="term" value="C:plasma membrane"/>
    <property type="evidence" value="ECO:0007669"/>
    <property type="project" value="TreeGrafter"/>
</dbReference>
<feature type="transmembrane region" description="Helical" evidence="10">
    <location>
        <begin position="375"/>
        <end position="392"/>
    </location>
</feature>
<dbReference type="AlphaFoldDB" id="A0A397BDE1"/>
<sequence>MTKPVSCCTPSSVARSSPNVLLDQYVSIDGLPTPNGDEHQSPSTCLPPESEYSRISNILGESFTSSLDMKFMEACTTMRTETDPDKRLRVLFDLFDVDQNQRLTPAGLQAFLAATMAHHNVTLSGVELQDIVHQAFRAVYPNEKDIHPRESLHFDEFKVLFGDALSTERPSRQARQLSIGASRCSVVHKKRSFRETLRSGAVQYQAELYFLALYFSVNGLAFGLKWASFPYDIVAGHMAQLAKSCAQLVLVNAMFVLLPMSRSIVGYLRTFRLLWHILPFDRHISFHQLAGSVMLIAGTVHTVAWLIICVRAKSATNQDWQKSILNTHKIKLLRYADWLDIFAALPMWTGVAMLGCAAVAVPCTLACVRRHNFQLFWLTHILFLPFLVLLFVHGAGAWIAPPQAWFWVAGPLIVYVLERRFRLTSVFGEQTDLKKVQVTSNAMVLYLKKPRGYTFQPGMVPELSTFEWHPFTISSAPEDELLTLHIRVAGDWTSALHNRLKQQGIPLPSVAIDGPVGAPSMEYANYSTVVLIGGGIGVTPFASILKHLLHVWEQHRCPICGSVQLPRRVKLRKVYFYWITKEQHHMEWFRDMLNQLYDLDSDRRLVSQTYLTNVVDTAKSEPLKLIQTFMRARQDRDIFTGLQGSKMNMGRPNWYDGMPSFPWKYVQEERKLTTKRCRAVELKNIAGAVCANTRGMDEAEEVGVFLCGPPGLDRDVKANVDKFNANCHRRSGGVRFSYHSEKF</sequence>
<keyword evidence="5" id="KW-0521">NADP</keyword>
<dbReference type="SUPFAM" id="SSF63380">
    <property type="entry name" value="Riboflavin synthase domain-like"/>
    <property type="match status" value="1"/>
</dbReference>
<dbReference type="InterPro" id="IPR011992">
    <property type="entry name" value="EF-hand-dom_pair"/>
</dbReference>
<feature type="transmembrane region" description="Helical" evidence="10">
    <location>
        <begin position="248"/>
        <end position="268"/>
    </location>
</feature>
<dbReference type="InterPro" id="IPR017938">
    <property type="entry name" value="Riboflavin_synthase-like_b-brl"/>
</dbReference>
<evidence type="ECO:0000256" key="6">
    <source>
        <dbReference type="ARBA" id="ARBA00022989"/>
    </source>
</evidence>
<dbReference type="PROSITE" id="PS50222">
    <property type="entry name" value="EF_HAND_2"/>
    <property type="match status" value="1"/>
</dbReference>
<name>A0A397BDE1_APHAT</name>
<evidence type="ECO:0000256" key="8">
    <source>
        <dbReference type="ARBA" id="ARBA00023136"/>
    </source>
</evidence>
<evidence type="ECO:0000259" key="11">
    <source>
        <dbReference type="PROSITE" id="PS50222"/>
    </source>
</evidence>
<feature type="transmembrane region" description="Helical" evidence="10">
    <location>
        <begin position="341"/>
        <end position="368"/>
    </location>
</feature>
<dbReference type="SUPFAM" id="SSF52343">
    <property type="entry name" value="Ferredoxin reductase-like, C-terminal NADP-linked domain"/>
    <property type="match status" value="1"/>
</dbReference>
<keyword evidence="7" id="KW-0560">Oxidoreductase</keyword>
<proteinExistence type="predicted"/>
<keyword evidence="2" id="KW-0285">Flavoprotein</keyword>
<evidence type="ECO:0000256" key="3">
    <source>
        <dbReference type="ARBA" id="ARBA00022692"/>
    </source>
</evidence>
<dbReference type="Pfam" id="PF08022">
    <property type="entry name" value="FAD_binding_8"/>
    <property type="match status" value="1"/>
</dbReference>
<evidence type="ECO:0000256" key="5">
    <source>
        <dbReference type="ARBA" id="ARBA00022857"/>
    </source>
</evidence>
<dbReference type="SFLD" id="SFLDG01169">
    <property type="entry name" value="NADPH_oxidase_subgroup_(NOX)"/>
    <property type="match status" value="1"/>
</dbReference>
<feature type="transmembrane region" description="Helical" evidence="10">
    <location>
        <begin position="289"/>
        <end position="308"/>
    </location>
</feature>
<evidence type="ECO:0000256" key="1">
    <source>
        <dbReference type="ARBA" id="ARBA00004141"/>
    </source>
</evidence>
<dbReference type="PRINTS" id="PR00466">
    <property type="entry name" value="GP91PHOX"/>
</dbReference>
<evidence type="ECO:0008006" key="15">
    <source>
        <dbReference type="Google" id="ProtNLM"/>
    </source>
</evidence>
<keyword evidence="4" id="KW-0274">FAD</keyword>
<dbReference type="PROSITE" id="PS51384">
    <property type="entry name" value="FAD_FR"/>
    <property type="match status" value="1"/>
</dbReference>
<dbReference type="InterPro" id="IPR002048">
    <property type="entry name" value="EF_hand_dom"/>
</dbReference>
<dbReference type="GO" id="GO:0005509">
    <property type="term" value="F:calcium ion binding"/>
    <property type="evidence" value="ECO:0007669"/>
    <property type="project" value="InterPro"/>
</dbReference>
<dbReference type="Pfam" id="PF08030">
    <property type="entry name" value="NAD_binding_6"/>
    <property type="match status" value="1"/>
</dbReference>
<feature type="domain" description="FAD-binding FR-type" evidence="12">
    <location>
        <begin position="416"/>
        <end position="522"/>
    </location>
</feature>
<reference evidence="13 14" key="1">
    <citation type="submission" date="2018-08" db="EMBL/GenBank/DDBJ databases">
        <title>Aphanomyces genome sequencing and annotation.</title>
        <authorList>
            <person name="Minardi D."/>
            <person name="Oidtmann B."/>
            <person name="Van Der Giezen M."/>
            <person name="Studholme D.J."/>
        </authorList>
    </citation>
    <scope>NUCLEOTIDE SEQUENCE [LARGE SCALE GENOMIC DNA]</scope>
    <source>
        <strain evidence="13 14">Kv</strain>
    </source>
</reference>
<evidence type="ECO:0000313" key="13">
    <source>
        <dbReference type="EMBL" id="RHY17516.1"/>
    </source>
</evidence>
<evidence type="ECO:0000256" key="9">
    <source>
        <dbReference type="SAM" id="MobiDB-lite"/>
    </source>
</evidence>
<evidence type="ECO:0000259" key="12">
    <source>
        <dbReference type="PROSITE" id="PS51384"/>
    </source>
</evidence>
<dbReference type="GO" id="GO:0016491">
    <property type="term" value="F:oxidoreductase activity"/>
    <property type="evidence" value="ECO:0007669"/>
    <property type="project" value="UniProtKB-KW"/>
</dbReference>
<dbReference type="InterPro" id="IPR000778">
    <property type="entry name" value="Cyt_b245_heavy_chain"/>
</dbReference>
<dbReference type="Gene3D" id="1.10.238.10">
    <property type="entry name" value="EF-hand"/>
    <property type="match status" value="1"/>
</dbReference>
<dbReference type="Gene3D" id="3.40.50.80">
    <property type="entry name" value="Nucleotide-binding domain of ferredoxin-NADP reductase (FNR) module"/>
    <property type="match status" value="1"/>
</dbReference>
<keyword evidence="8 10" id="KW-0472">Membrane</keyword>
<dbReference type="CDD" id="cd06186">
    <property type="entry name" value="NOX_Duox_like_FAD_NADP"/>
    <property type="match status" value="1"/>
</dbReference>
<comment type="caution">
    <text evidence="13">The sequence shown here is derived from an EMBL/GenBank/DDBJ whole genome shotgun (WGS) entry which is preliminary data.</text>
</comment>
<protein>
    <recommendedName>
        <fullName evidence="15">FAD-binding FR-type domain-containing protein</fullName>
    </recommendedName>
</protein>
<dbReference type="SUPFAM" id="SSF47473">
    <property type="entry name" value="EF-hand"/>
    <property type="match status" value="1"/>
</dbReference>
<gene>
    <name evidence="13" type="ORF">DYB36_010874</name>
</gene>
<dbReference type="SFLD" id="SFLDG01168">
    <property type="entry name" value="Ferric_reductase_subgroup_(FRE"/>
    <property type="match status" value="1"/>
</dbReference>
<organism evidence="13 14">
    <name type="scientific">Aphanomyces astaci</name>
    <name type="common">Crayfish plague agent</name>
    <dbReference type="NCBI Taxonomy" id="112090"/>
    <lineage>
        <taxon>Eukaryota</taxon>
        <taxon>Sar</taxon>
        <taxon>Stramenopiles</taxon>
        <taxon>Oomycota</taxon>
        <taxon>Saprolegniomycetes</taxon>
        <taxon>Saprolegniales</taxon>
        <taxon>Verrucalvaceae</taxon>
        <taxon>Aphanomyces</taxon>
    </lineage>
</organism>
<comment type="subcellular location">
    <subcellularLocation>
        <location evidence="1">Membrane</location>
        <topology evidence="1">Multi-pass membrane protein</topology>
    </subcellularLocation>
</comment>
<dbReference type="InterPro" id="IPR017927">
    <property type="entry name" value="FAD-bd_FR_type"/>
</dbReference>
<dbReference type="Pfam" id="PF01794">
    <property type="entry name" value="Ferric_reduct"/>
    <property type="match status" value="1"/>
</dbReference>
<feature type="domain" description="EF-hand" evidence="11">
    <location>
        <begin position="83"/>
        <end position="118"/>
    </location>
</feature>
<keyword evidence="3 10" id="KW-0812">Transmembrane</keyword>
<dbReference type="EMBL" id="QUSZ01003690">
    <property type="protein sequence ID" value="RHY17516.1"/>
    <property type="molecule type" value="Genomic_DNA"/>
</dbReference>
<evidence type="ECO:0000256" key="4">
    <source>
        <dbReference type="ARBA" id="ARBA00022827"/>
    </source>
</evidence>
<dbReference type="InterPro" id="IPR013130">
    <property type="entry name" value="Fe3_Rdtase_TM_dom"/>
</dbReference>
<evidence type="ECO:0000256" key="2">
    <source>
        <dbReference type="ARBA" id="ARBA00022630"/>
    </source>
</evidence>
<dbReference type="PANTHER" id="PTHR11972">
    <property type="entry name" value="NADPH OXIDASE"/>
    <property type="match status" value="1"/>
</dbReference>
<dbReference type="InterPro" id="IPR050369">
    <property type="entry name" value="RBOH/FRE"/>
</dbReference>
<evidence type="ECO:0000256" key="10">
    <source>
        <dbReference type="SAM" id="Phobius"/>
    </source>
</evidence>
<dbReference type="VEuPathDB" id="FungiDB:H257_08280"/>
<dbReference type="PANTHER" id="PTHR11972:SF153">
    <property type="entry name" value="SUPEROXIDE-GENERATING NADPH OXIDASE HEAVY CHAIN SUBUNIT A"/>
    <property type="match status" value="1"/>
</dbReference>
<dbReference type="InterPro" id="IPR013112">
    <property type="entry name" value="FAD-bd_8"/>
</dbReference>
<dbReference type="SFLD" id="SFLDS00052">
    <property type="entry name" value="Ferric_Reductase_Domain"/>
    <property type="match status" value="1"/>
</dbReference>
<dbReference type="InterPro" id="IPR039261">
    <property type="entry name" value="FNR_nucleotide-bd"/>
</dbReference>
<dbReference type="Proteomes" id="UP000265427">
    <property type="component" value="Unassembled WGS sequence"/>
</dbReference>
<feature type="region of interest" description="Disordered" evidence="9">
    <location>
        <begin position="29"/>
        <end position="48"/>
    </location>
</feature>
<dbReference type="Gene3D" id="2.40.30.10">
    <property type="entry name" value="Translation factors"/>
    <property type="match status" value="1"/>
</dbReference>
<accession>A0A397BDE1</accession>
<dbReference type="InterPro" id="IPR013121">
    <property type="entry name" value="Fe_red_NAD-bd_6"/>
</dbReference>
<keyword evidence="6 10" id="KW-1133">Transmembrane helix</keyword>
<feature type="transmembrane region" description="Helical" evidence="10">
    <location>
        <begin position="208"/>
        <end position="228"/>
    </location>
</feature>
<evidence type="ECO:0000313" key="14">
    <source>
        <dbReference type="Proteomes" id="UP000265427"/>
    </source>
</evidence>